<dbReference type="InterPro" id="IPR006143">
    <property type="entry name" value="RND_pump_MFP"/>
</dbReference>
<name>A0A9D1E1I0_9BACT</name>
<dbReference type="AlphaFoldDB" id="A0A9D1E1I0"/>
<reference evidence="5" key="2">
    <citation type="journal article" date="2021" name="PeerJ">
        <title>Extensive microbial diversity within the chicken gut microbiome revealed by metagenomics and culture.</title>
        <authorList>
            <person name="Gilroy R."/>
            <person name="Ravi A."/>
            <person name="Getino M."/>
            <person name="Pursley I."/>
            <person name="Horton D.L."/>
            <person name="Alikhan N.F."/>
            <person name="Baker D."/>
            <person name="Gharbi K."/>
            <person name="Hall N."/>
            <person name="Watson M."/>
            <person name="Adriaenssens E.M."/>
            <person name="Foster-Nyarko E."/>
            <person name="Jarju S."/>
            <person name="Secka A."/>
            <person name="Antonio M."/>
            <person name="Oren A."/>
            <person name="Chaudhuri R.R."/>
            <person name="La Ragione R."/>
            <person name="Hildebrand F."/>
            <person name="Pallen M.J."/>
        </authorList>
    </citation>
    <scope>NUCLEOTIDE SEQUENCE</scope>
    <source>
        <strain evidence="5">ChiHjej13B12-12457</strain>
    </source>
</reference>
<dbReference type="SUPFAM" id="SSF111369">
    <property type="entry name" value="HlyD-like secretion proteins"/>
    <property type="match status" value="1"/>
</dbReference>
<dbReference type="PANTHER" id="PTHR30097">
    <property type="entry name" value="CATION EFFLUX SYSTEM PROTEIN CUSB"/>
    <property type="match status" value="1"/>
</dbReference>
<keyword evidence="3" id="KW-0732">Signal</keyword>
<feature type="signal peptide" evidence="3">
    <location>
        <begin position="1"/>
        <end position="17"/>
    </location>
</feature>
<evidence type="ECO:0000256" key="1">
    <source>
        <dbReference type="ARBA" id="ARBA00009477"/>
    </source>
</evidence>
<dbReference type="PANTHER" id="PTHR30097:SF16">
    <property type="entry name" value="CATION EFFLUX SYSTEM (CZCB-LIKE)"/>
    <property type="match status" value="1"/>
</dbReference>
<dbReference type="Gene3D" id="2.40.50.100">
    <property type="match status" value="1"/>
</dbReference>
<organism evidence="5 6">
    <name type="scientific">Candidatus Coprenecus avistercoris</name>
    <dbReference type="NCBI Taxonomy" id="2840730"/>
    <lineage>
        <taxon>Bacteria</taxon>
        <taxon>Pseudomonadati</taxon>
        <taxon>Bacteroidota</taxon>
        <taxon>Bacteroidia</taxon>
        <taxon>Bacteroidales</taxon>
        <taxon>Rikenellaceae</taxon>
        <taxon>Rikenellaceae incertae sedis</taxon>
        <taxon>Candidatus Coprenecus</taxon>
    </lineage>
</organism>
<evidence type="ECO:0000313" key="5">
    <source>
        <dbReference type="EMBL" id="HIR62719.1"/>
    </source>
</evidence>
<dbReference type="NCBIfam" id="TIGR01730">
    <property type="entry name" value="RND_mfp"/>
    <property type="match status" value="1"/>
</dbReference>
<dbReference type="GO" id="GO:0016020">
    <property type="term" value="C:membrane"/>
    <property type="evidence" value="ECO:0007669"/>
    <property type="project" value="InterPro"/>
</dbReference>
<dbReference type="Gene3D" id="2.40.30.170">
    <property type="match status" value="1"/>
</dbReference>
<gene>
    <name evidence="5" type="ORF">IAC94_04255</name>
</gene>
<dbReference type="EMBL" id="DVHI01000056">
    <property type="protein sequence ID" value="HIR62719.1"/>
    <property type="molecule type" value="Genomic_DNA"/>
</dbReference>
<dbReference type="Gene3D" id="1.10.287.470">
    <property type="entry name" value="Helix hairpin bin"/>
    <property type="match status" value="1"/>
</dbReference>
<comment type="caution">
    <text evidence="5">The sequence shown here is derived from an EMBL/GenBank/DDBJ whole genome shotgun (WGS) entry which is preliminary data.</text>
</comment>
<protein>
    <submittedName>
        <fullName evidence="5">Efflux RND transporter periplasmic adaptor subunit</fullName>
    </submittedName>
</protein>
<evidence type="ECO:0000313" key="6">
    <source>
        <dbReference type="Proteomes" id="UP000886744"/>
    </source>
</evidence>
<accession>A0A9D1E1I0</accession>
<dbReference type="GO" id="GO:0022857">
    <property type="term" value="F:transmembrane transporter activity"/>
    <property type="evidence" value="ECO:0007669"/>
    <property type="project" value="InterPro"/>
</dbReference>
<dbReference type="FunFam" id="2.40.30.170:FF:000010">
    <property type="entry name" value="Efflux RND transporter periplasmic adaptor subunit"/>
    <property type="match status" value="1"/>
</dbReference>
<dbReference type="Gene3D" id="2.40.420.20">
    <property type="match status" value="1"/>
</dbReference>
<dbReference type="PROSITE" id="PS51257">
    <property type="entry name" value="PROKAR_LIPOPROTEIN"/>
    <property type="match status" value="1"/>
</dbReference>
<dbReference type="InterPro" id="IPR051909">
    <property type="entry name" value="MFP_Cation_Efflux"/>
</dbReference>
<comment type="similarity">
    <text evidence="1">Belongs to the membrane fusion protein (MFP) (TC 8.A.1) family.</text>
</comment>
<proteinExistence type="inferred from homology"/>
<evidence type="ECO:0000259" key="4">
    <source>
        <dbReference type="Pfam" id="PF25954"/>
    </source>
</evidence>
<sequence length="365" mass="39706">MYRYFIPGLMLMLTACAGNRTTHETAEVIRRGDTVIISNNSPILKQIEFTTVEPETWSAQFRTVGEVTPVAGKIAEISAPFSGRVEGCSVRLGQRVEEGTPVFALGSSDFYEAVRTYFSAKSNNELAARRYARQSGLSRNGVGAVRELEQARSEAYIAERELEQAAAVLRIFNADTASLRMGQPLTAVSPIAGEVLSCDMTIGSYVSEGEGPLAVVADLSKVWVRAFVKERYFGAVQEGDRAEVHISSAPDMIYTGRIHYVGEMVDPDSRALEVIVECDNSARSLKLGMFCNVLFSGTPRESIILPATALMQESGSDFVYQRLGDGSLLRRRVVSETVGDGNVRILGGLDGGETVMTRGGIYLNM</sequence>
<evidence type="ECO:0000256" key="3">
    <source>
        <dbReference type="SAM" id="SignalP"/>
    </source>
</evidence>
<feature type="chain" id="PRO_5039455537" evidence="3">
    <location>
        <begin position="18"/>
        <end position="365"/>
    </location>
</feature>
<dbReference type="Proteomes" id="UP000886744">
    <property type="component" value="Unassembled WGS sequence"/>
</dbReference>
<reference evidence="5" key="1">
    <citation type="submission" date="2020-10" db="EMBL/GenBank/DDBJ databases">
        <authorList>
            <person name="Gilroy R."/>
        </authorList>
    </citation>
    <scope>NUCLEOTIDE SEQUENCE</scope>
    <source>
        <strain evidence="5">ChiHjej13B12-12457</strain>
    </source>
</reference>
<evidence type="ECO:0000256" key="2">
    <source>
        <dbReference type="ARBA" id="ARBA00022448"/>
    </source>
</evidence>
<dbReference type="Pfam" id="PF25954">
    <property type="entry name" value="Beta-barrel_RND_2"/>
    <property type="match status" value="1"/>
</dbReference>
<keyword evidence="2" id="KW-0813">Transport</keyword>
<feature type="domain" description="CusB-like beta-barrel" evidence="4">
    <location>
        <begin position="221"/>
        <end position="297"/>
    </location>
</feature>
<dbReference type="InterPro" id="IPR058792">
    <property type="entry name" value="Beta-barrel_RND_2"/>
</dbReference>